<accession>A0A090XBM8</accession>
<dbReference type="AlphaFoldDB" id="A0A090XBM8"/>
<protein>
    <submittedName>
        <fullName evidence="1">Uncharacterized protein</fullName>
    </submittedName>
</protein>
<feature type="non-terminal residue" evidence="1">
    <location>
        <position position="1"/>
    </location>
</feature>
<evidence type="ECO:0000313" key="1">
    <source>
        <dbReference type="EMBL" id="JAC93599.1"/>
    </source>
</evidence>
<dbReference type="EMBL" id="GBIH01001111">
    <property type="protein sequence ID" value="JAC93599.1"/>
    <property type="molecule type" value="mRNA"/>
</dbReference>
<sequence>QSKEEDSSLLRSLQIELQVMRWPRIQGQDQHYVMSVPSSHPPVLVPHCVNATSATVAQSLTLHKNGGRCLSVQKQSRERQRR</sequence>
<name>A0A090XBM8_IXORI</name>
<proteinExistence type="evidence at transcript level"/>
<organism evidence="1">
    <name type="scientific">Ixodes ricinus</name>
    <name type="common">Common tick</name>
    <name type="synonym">Acarus ricinus</name>
    <dbReference type="NCBI Taxonomy" id="34613"/>
    <lineage>
        <taxon>Eukaryota</taxon>
        <taxon>Metazoa</taxon>
        <taxon>Ecdysozoa</taxon>
        <taxon>Arthropoda</taxon>
        <taxon>Chelicerata</taxon>
        <taxon>Arachnida</taxon>
        <taxon>Acari</taxon>
        <taxon>Parasitiformes</taxon>
        <taxon>Ixodida</taxon>
        <taxon>Ixodoidea</taxon>
        <taxon>Ixodidae</taxon>
        <taxon>Ixodinae</taxon>
        <taxon>Ixodes</taxon>
    </lineage>
</organism>
<reference evidence="1" key="1">
    <citation type="journal article" date="2015" name="PLoS Negl. Trop. Dis.">
        <title>Deep Sequencing Analysis of the Ixodes ricinus Haemocytome.</title>
        <authorList>
            <person name="Kotsyfakis M."/>
            <person name="Kopacek P."/>
            <person name="Franta Z."/>
            <person name="Pedra J.H."/>
            <person name="Ribeiro J.M."/>
        </authorList>
    </citation>
    <scope>NUCLEOTIDE SEQUENCE</scope>
</reference>